<evidence type="ECO:0000256" key="7">
    <source>
        <dbReference type="SAM" id="SignalP"/>
    </source>
</evidence>
<sequence length="254" mass="28287">MNTMRPTGKSLFRLIPLSLLFLSTQIFAAPEAQTARKQIYNQAVANATADIQRTAKQKGWKDFSSKLNVFIPTEVSRFQRCARPLTSALPAGDRLDLARLRYDIRCDGPNGWEIAVTVKPDVYLPILVAKNTLDRGRQLAASDVEIKKRNVVGLRDGFMTKPDEAIGFTLKKRVRELQAIAPAHLDQPVMIERGQQVVMIAEQDGVQARMMGEALKKGRKGDIIKVRNLQSQRVVSARVDDRGVVRMLVAPGTP</sequence>
<feature type="chain" id="PRO_5045492557" description="Flagella basal body P-ring formation protein FlgA" evidence="7">
    <location>
        <begin position="29"/>
        <end position="254"/>
    </location>
</feature>
<dbReference type="NCBIfam" id="TIGR03170">
    <property type="entry name" value="flgA_cterm"/>
    <property type="match status" value="1"/>
</dbReference>
<protein>
    <recommendedName>
        <fullName evidence="3">Flagella basal body P-ring formation protein FlgA</fullName>
    </recommendedName>
</protein>
<name>A0ABU8PQ31_9GAMM</name>
<evidence type="ECO:0000313" key="9">
    <source>
        <dbReference type="EMBL" id="MEJ5044841.1"/>
    </source>
</evidence>
<keyword evidence="9" id="KW-0966">Cell projection</keyword>
<keyword evidence="4 7" id="KW-0732">Signal</keyword>
<dbReference type="PANTHER" id="PTHR36307:SF1">
    <property type="entry name" value="FLAGELLA BASAL BODY P-RING FORMATION PROTEIN FLGA"/>
    <property type="match status" value="1"/>
</dbReference>
<proteinExistence type="inferred from homology"/>
<evidence type="ECO:0000256" key="2">
    <source>
        <dbReference type="ARBA" id="ARBA00010474"/>
    </source>
</evidence>
<feature type="domain" description="SAF" evidence="8">
    <location>
        <begin position="124"/>
        <end position="186"/>
    </location>
</feature>
<dbReference type="Gene3D" id="2.30.30.760">
    <property type="match status" value="1"/>
</dbReference>
<comment type="caution">
    <text evidence="9">The sequence shown here is derived from an EMBL/GenBank/DDBJ whole genome shotgun (WGS) entry which is preliminary data.</text>
</comment>
<evidence type="ECO:0000259" key="8">
    <source>
        <dbReference type="SMART" id="SM00858"/>
    </source>
</evidence>
<dbReference type="EMBL" id="JBBGZW010000001">
    <property type="protein sequence ID" value="MEJ5044841.1"/>
    <property type="molecule type" value="Genomic_DNA"/>
</dbReference>
<evidence type="ECO:0000256" key="1">
    <source>
        <dbReference type="ARBA" id="ARBA00004418"/>
    </source>
</evidence>
<keyword evidence="5" id="KW-0574">Periplasm</keyword>
<accession>A0ABU8PQ31</accession>
<evidence type="ECO:0000256" key="4">
    <source>
        <dbReference type="ARBA" id="ARBA00022729"/>
    </source>
</evidence>
<dbReference type="PANTHER" id="PTHR36307">
    <property type="entry name" value="FLAGELLA BASAL BODY P-RING FORMATION PROTEIN FLGA"/>
    <property type="match status" value="1"/>
</dbReference>
<comment type="similarity">
    <text evidence="2">Belongs to the FlgA family.</text>
</comment>
<organism evidence="9 10">
    <name type="scientific">Pantoea nemavictus</name>
    <dbReference type="NCBI Taxonomy" id="2726955"/>
    <lineage>
        <taxon>Bacteria</taxon>
        <taxon>Pseudomonadati</taxon>
        <taxon>Pseudomonadota</taxon>
        <taxon>Gammaproteobacteria</taxon>
        <taxon>Enterobacterales</taxon>
        <taxon>Erwiniaceae</taxon>
        <taxon>Pantoea</taxon>
    </lineage>
</organism>
<dbReference type="InterPro" id="IPR017585">
    <property type="entry name" value="SAF_FlgA"/>
</dbReference>
<evidence type="ECO:0000256" key="6">
    <source>
        <dbReference type="ARBA" id="ARBA00025643"/>
    </source>
</evidence>
<dbReference type="Gene3D" id="3.90.1210.10">
    <property type="entry name" value="Antifreeze-like/N-acetylneuraminic acid synthase C-terminal domain"/>
    <property type="match status" value="1"/>
</dbReference>
<evidence type="ECO:0000256" key="3">
    <source>
        <dbReference type="ARBA" id="ARBA00014754"/>
    </source>
</evidence>
<reference evidence="9 10" key="1">
    <citation type="submission" date="2023-12" db="EMBL/GenBank/DDBJ databases">
        <title>Gut-associated functions are favored during microbiome assembly across C. elegans life.</title>
        <authorList>
            <person name="Zimmermann J."/>
        </authorList>
    </citation>
    <scope>NUCLEOTIDE SEQUENCE [LARGE SCALE GENOMIC DNA]</scope>
    <source>
        <strain evidence="9 10">BIGb0393</strain>
    </source>
</reference>
<comment type="function">
    <text evidence="6">Involved in the assembly process of the P-ring formation. It may associate with FlgF on the rod constituting a structure essential for the P-ring assembly or may act as a modulator protein for the P-ring assembly.</text>
</comment>
<dbReference type="Pfam" id="PF17656">
    <property type="entry name" value="ChapFlgA_N"/>
    <property type="match status" value="1"/>
</dbReference>
<dbReference type="Pfam" id="PF13144">
    <property type="entry name" value="ChapFlgA"/>
    <property type="match status" value="1"/>
</dbReference>
<dbReference type="InterPro" id="IPR013974">
    <property type="entry name" value="SAF"/>
</dbReference>
<gene>
    <name evidence="9" type="primary">flgA</name>
    <name evidence="9" type="ORF">WH298_06400</name>
</gene>
<evidence type="ECO:0000256" key="5">
    <source>
        <dbReference type="ARBA" id="ARBA00022764"/>
    </source>
</evidence>
<dbReference type="SMART" id="SM00858">
    <property type="entry name" value="SAF"/>
    <property type="match status" value="1"/>
</dbReference>
<dbReference type="RefSeq" id="WP_180822489.1">
    <property type="nucleotide sequence ID" value="NZ_JACAWY010000001.1"/>
</dbReference>
<evidence type="ECO:0000313" key="10">
    <source>
        <dbReference type="Proteomes" id="UP001362100"/>
    </source>
</evidence>
<keyword evidence="9" id="KW-0969">Cilium</keyword>
<dbReference type="InterPro" id="IPR041231">
    <property type="entry name" value="FlgA_N"/>
</dbReference>
<keyword evidence="10" id="KW-1185">Reference proteome</keyword>
<comment type="subcellular location">
    <subcellularLocation>
        <location evidence="1">Periplasm</location>
    </subcellularLocation>
</comment>
<feature type="signal peptide" evidence="7">
    <location>
        <begin position="1"/>
        <end position="28"/>
    </location>
</feature>
<dbReference type="InterPro" id="IPR039246">
    <property type="entry name" value="Flagellar_FlgA"/>
</dbReference>
<dbReference type="CDD" id="cd11614">
    <property type="entry name" value="SAF_CpaB_FlgA_like"/>
    <property type="match status" value="1"/>
</dbReference>
<keyword evidence="9" id="KW-0282">Flagellum</keyword>
<dbReference type="Proteomes" id="UP001362100">
    <property type="component" value="Unassembled WGS sequence"/>
</dbReference>